<dbReference type="Gene3D" id="2.60.40.10">
    <property type="entry name" value="Immunoglobulins"/>
    <property type="match status" value="2"/>
</dbReference>
<comment type="caution">
    <text evidence="2">The sequence shown here is derived from an EMBL/GenBank/DDBJ whole genome shotgun (WGS) entry which is preliminary data.</text>
</comment>
<name>A0A3E1NLF4_9BACT</name>
<evidence type="ECO:0000313" key="3">
    <source>
        <dbReference type="Proteomes" id="UP000261284"/>
    </source>
</evidence>
<dbReference type="Pfam" id="PF13585">
    <property type="entry name" value="CHU_C"/>
    <property type="match status" value="1"/>
</dbReference>
<dbReference type="AlphaFoldDB" id="A0A3E1NLF4"/>
<gene>
    <name evidence="2" type="ORF">DXN05_08300</name>
</gene>
<dbReference type="OrthoDB" id="1652165at2"/>
<dbReference type="Proteomes" id="UP000261284">
    <property type="component" value="Unassembled WGS sequence"/>
</dbReference>
<dbReference type="InterPro" id="IPR013783">
    <property type="entry name" value="Ig-like_fold"/>
</dbReference>
<evidence type="ECO:0000313" key="2">
    <source>
        <dbReference type="EMBL" id="RFM28770.1"/>
    </source>
</evidence>
<reference evidence="2 3" key="1">
    <citation type="submission" date="2018-08" db="EMBL/GenBank/DDBJ databases">
        <title>Chitinophagaceae sp. K23C18032701, a novel bacterium isolated from forest soil.</title>
        <authorList>
            <person name="Wang C."/>
        </authorList>
    </citation>
    <scope>NUCLEOTIDE SEQUENCE [LARGE SCALE GENOMIC DNA]</scope>
    <source>
        <strain evidence="2 3">K23C18032701</strain>
    </source>
</reference>
<dbReference type="NCBIfam" id="TIGR04131">
    <property type="entry name" value="Bac_Flav_CTERM"/>
    <property type="match status" value="1"/>
</dbReference>
<organism evidence="2 3">
    <name type="scientific">Deminuibacter soli</name>
    <dbReference type="NCBI Taxonomy" id="2291815"/>
    <lineage>
        <taxon>Bacteria</taxon>
        <taxon>Pseudomonadati</taxon>
        <taxon>Bacteroidota</taxon>
        <taxon>Chitinophagia</taxon>
        <taxon>Chitinophagales</taxon>
        <taxon>Chitinophagaceae</taxon>
        <taxon>Deminuibacter</taxon>
    </lineage>
</organism>
<sequence>MKAIVAIFFLLVPLWGAAQLCQGSLGDPVVNTTFGAGTGPGAPLRAATIYYKYTGSPCPEDGMYTLTHSIPTCFKDTWHSLTSDHTGNPNGYFLVINGSLQPGDFYLDTIRGLCANTTYEFAAWMMNLLKVTNKIHPNITFSIERTDGTVLQQYHTGELPMLTRPQWKQYGFYFTTQPDAPDVVLRMTDNAPGGQGNDIALDDITFRPCGASLQISINGSTSGNNAGFCNGRDTSFTLNSSVSGSNGSLVYQWQQFNAAANEWTDLPQATGTQLQPQFTHASPACDYRYRLSAALPVNISRAACRVVSNVNSIAVHALPAAQPGSNSPLCTGNTLQLTAINTSEKVWQGPAGFTGTGNALGITGVQLANAGWYKVTTTDSNHCTAHDSVNVLIDEMPVAVAGRDTAVCQGTAVQLHGSGKGAFLWTPKNGLSASTIANPRAVPDSTQHYILSVTNGHCTDTAGTTIQVYQKPIADVGQDITMFEGDTASLHAQVWGTNVSWQWNPLVAIDNPQSLQPVVHPAADTSYTLTVHSNEGCGTAYDAVFVRVYKKVHIPNTFSPNGDNINDDWRIQELATYPEAVLTVFNRYGQAVYNSKGYNKPWNGTYNGQPLPVGTYYYVIDLKNKTQKLTGWVMILK</sequence>
<evidence type="ECO:0000256" key="1">
    <source>
        <dbReference type="SAM" id="SignalP"/>
    </source>
</evidence>
<protein>
    <recommendedName>
        <fullName evidence="4">Gliding motility-associated C-terminal domain-containing protein</fullName>
    </recommendedName>
</protein>
<dbReference type="Gene3D" id="2.60.120.260">
    <property type="entry name" value="Galactose-binding domain-like"/>
    <property type="match status" value="1"/>
</dbReference>
<dbReference type="EMBL" id="QTJU01000002">
    <property type="protein sequence ID" value="RFM28770.1"/>
    <property type="molecule type" value="Genomic_DNA"/>
</dbReference>
<feature type="signal peptide" evidence="1">
    <location>
        <begin position="1"/>
        <end position="17"/>
    </location>
</feature>
<evidence type="ECO:0008006" key="4">
    <source>
        <dbReference type="Google" id="ProtNLM"/>
    </source>
</evidence>
<keyword evidence="1" id="KW-0732">Signal</keyword>
<dbReference type="InterPro" id="IPR026341">
    <property type="entry name" value="T9SS_type_B"/>
</dbReference>
<accession>A0A3E1NLF4</accession>
<feature type="chain" id="PRO_5017640079" description="Gliding motility-associated C-terminal domain-containing protein" evidence="1">
    <location>
        <begin position="18"/>
        <end position="637"/>
    </location>
</feature>
<keyword evidence="3" id="KW-1185">Reference proteome</keyword>
<dbReference type="RefSeq" id="WP_116846759.1">
    <property type="nucleotide sequence ID" value="NZ_QTJU01000002.1"/>
</dbReference>
<proteinExistence type="predicted"/>